<organism evidence="4 5">
    <name type="scientific">Phaeosphaeria nodorum (strain SN15 / ATCC MYA-4574 / FGSC 10173)</name>
    <name type="common">Glume blotch fungus</name>
    <name type="synonym">Parastagonospora nodorum</name>
    <dbReference type="NCBI Taxonomy" id="321614"/>
    <lineage>
        <taxon>Eukaryota</taxon>
        <taxon>Fungi</taxon>
        <taxon>Dikarya</taxon>
        <taxon>Ascomycota</taxon>
        <taxon>Pezizomycotina</taxon>
        <taxon>Dothideomycetes</taxon>
        <taxon>Pleosporomycetidae</taxon>
        <taxon>Pleosporales</taxon>
        <taxon>Pleosporineae</taxon>
        <taxon>Phaeosphaeriaceae</taxon>
        <taxon>Parastagonospora</taxon>
    </lineage>
</organism>
<accession>A0A7U2ICX4</accession>
<keyword evidence="2" id="KW-0274">FAD</keyword>
<dbReference type="Gene3D" id="3.50.50.60">
    <property type="entry name" value="FAD/NAD(P)-binding domain"/>
    <property type="match status" value="2"/>
</dbReference>
<dbReference type="EMBL" id="CP069044">
    <property type="protein sequence ID" value="QRD07552.1"/>
    <property type="molecule type" value="Genomic_DNA"/>
</dbReference>
<dbReference type="InterPro" id="IPR050346">
    <property type="entry name" value="FMO-like"/>
</dbReference>
<keyword evidence="5" id="KW-1185">Reference proteome</keyword>
<evidence type="ECO:0000313" key="4">
    <source>
        <dbReference type="EMBL" id="QRD07552.1"/>
    </source>
</evidence>
<gene>
    <name evidence="4" type="ORF">JI435_130630</name>
</gene>
<sequence>MNSELFDVIIVGAGKATMSLERLSGLAAARFFLDVHPESCVLILEKEQSVGGPWGRSRIYPGFWSQSGIRMSGFSDVPLTVPQDAEVFNDIFEAKYVTDYLENYLDNHVYSGTPLRERVRTGFVVSKVDKLHDIWTVNGALLADSVQQSFKTKRIIIATGMTSAPKMPKFKGQDQFGGPILHQKDYGQFLSARPSDHGKVAVLGAGKSAADMVYGLVKAGNEVHWIIRKSGKGPGAFTNPAENAKGPFLNDPELAATRLFGTMSPSCFNQPNLWTRFLHTTSIGEKILKGVWNGADEKCKRIGNFHGRQGALEGFDHLESDVNLFWCTGPFGMIQRPDFWDIVAKNVHVHRNDIESLAHHMVVLEDGPSLPMNVIVCATGFVNEYPFFSAKQRVTLGLSHPKSDDAGENEWSALEAEADDEVLALYPKLALAPNQDLSDPPTSKTPNRLYNCITPLDDHSVAFVGNIYAPNGFRTAEVQAIWTTALFDESLQLPSEDAMRKDVAWVNAFMKRRYPTHGAGGNYLQYDMMGYIDRLLQQVGLTSHLKGWWTNLTFPMIAKDLSGTTKEYIEKYAAQRKGLESE</sequence>
<dbReference type="KEGG" id="pno:SNOG_13063"/>
<dbReference type="OMA" id="IFWQNCT"/>
<dbReference type="Pfam" id="PF13738">
    <property type="entry name" value="Pyr_redox_3"/>
    <property type="match status" value="1"/>
</dbReference>
<dbReference type="AlphaFoldDB" id="A0A7U2ICX4"/>
<evidence type="ECO:0000256" key="3">
    <source>
        <dbReference type="ARBA" id="ARBA00023002"/>
    </source>
</evidence>
<protein>
    <submittedName>
        <fullName evidence="4">Uncharacterized protein</fullName>
    </submittedName>
</protein>
<keyword evidence="3" id="KW-0560">Oxidoreductase</keyword>
<dbReference type="OrthoDB" id="2915840at2759"/>
<name>A0A7U2ICX4_PHANO</name>
<evidence type="ECO:0000256" key="2">
    <source>
        <dbReference type="ARBA" id="ARBA00022827"/>
    </source>
</evidence>
<proteinExistence type="predicted"/>
<evidence type="ECO:0000256" key="1">
    <source>
        <dbReference type="ARBA" id="ARBA00022630"/>
    </source>
</evidence>
<dbReference type="PANTHER" id="PTHR23023">
    <property type="entry name" value="DIMETHYLANILINE MONOOXYGENASE"/>
    <property type="match status" value="1"/>
</dbReference>
<dbReference type="SUPFAM" id="SSF51905">
    <property type="entry name" value="FAD/NAD(P)-binding domain"/>
    <property type="match status" value="2"/>
</dbReference>
<keyword evidence="1" id="KW-0285">Flavoprotein</keyword>
<reference evidence="5" key="1">
    <citation type="journal article" date="2021" name="BMC Genomics">
        <title>Chromosome-level genome assembly and manually-curated proteome of model necrotroph Parastagonospora nodorum Sn15 reveals a genome-wide trove of candidate effector homologs, and redundancy of virulence-related functions within an accessory chromosome.</title>
        <authorList>
            <person name="Bertazzoni S."/>
            <person name="Jones D.A.B."/>
            <person name="Phan H.T."/>
            <person name="Tan K.-C."/>
            <person name="Hane J.K."/>
        </authorList>
    </citation>
    <scope>NUCLEOTIDE SEQUENCE [LARGE SCALE GENOMIC DNA]</scope>
    <source>
        <strain evidence="5">SN15 / ATCC MYA-4574 / FGSC 10173)</strain>
    </source>
</reference>
<dbReference type="Proteomes" id="UP000663193">
    <property type="component" value="Chromosome 22"/>
</dbReference>
<evidence type="ECO:0000313" key="5">
    <source>
        <dbReference type="Proteomes" id="UP000663193"/>
    </source>
</evidence>
<dbReference type="GO" id="GO:0016491">
    <property type="term" value="F:oxidoreductase activity"/>
    <property type="evidence" value="ECO:0007669"/>
    <property type="project" value="UniProtKB-KW"/>
</dbReference>
<dbReference type="InterPro" id="IPR036188">
    <property type="entry name" value="FAD/NAD-bd_sf"/>
</dbReference>
<dbReference type="VEuPathDB" id="FungiDB:JI435_130630"/>
<dbReference type="RefSeq" id="XP_001803278.1">
    <property type="nucleotide sequence ID" value="XM_001803226.1"/>
</dbReference>